<dbReference type="InterPro" id="IPR016181">
    <property type="entry name" value="Acyl_CoA_acyltransferase"/>
</dbReference>
<keyword evidence="3" id="KW-1185">Reference proteome</keyword>
<gene>
    <name evidence="2" type="ORF">VXJ25_01425</name>
</gene>
<evidence type="ECO:0000313" key="3">
    <source>
        <dbReference type="Proteomes" id="UP001332931"/>
    </source>
</evidence>
<dbReference type="Pfam" id="PF13472">
    <property type="entry name" value="Lipase_GDSL_2"/>
    <property type="match status" value="1"/>
</dbReference>
<dbReference type="Proteomes" id="UP001332931">
    <property type="component" value="Unassembled WGS sequence"/>
</dbReference>
<dbReference type="InterPro" id="IPR013830">
    <property type="entry name" value="SGNH_hydro"/>
</dbReference>
<protein>
    <submittedName>
        <fullName evidence="2">GNAT family N-acetyltransferase</fullName>
        <ecNumber evidence="2">2.3.1.-</ecNumber>
    </submittedName>
</protein>
<dbReference type="EC" id="2.3.1.-" evidence="2"/>
<feature type="domain" description="N-acetyltransferase" evidence="1">
    <location>
        <begin position="505"/>
        <end position="638"/>
    </location>
</feature>
<accession>A0ABU7R7U3</accession>
<comment type="caution">
    <text evidence="2">The sequence shown here is derived from an EMBL/GenBank/DDBJ whole genome shotgun (WGS) entry which is preliminary data.</text>
</comment>
<reference evidence="2 3" key="1">
    <citation type="submission" date="2024-01" db="EMBL/GenBank/DDBJ databases">
        <title>Description of Olsenella sp. nov., isolated from pig feces.</title>
        <authorList>
            <person name="Chang Y.-H."/>
        </authorList>
    </citation>
    <scope>NUCLEOTIDE SEQUENCE [LARGE SCALE GENOMIC DNA]</scope>
    <source>
        <strain evidence="2 3">YH-ols2223</strain>
    </source>
</reference>
<name>A0ABU7R7U3_9ACTN</name>
<evidence type="ECO:0000259" key="1">
    <source>
        <dbReference type="PROSITE" id="PS51186"/>
    </source>
</evidence>
<dbReference type="SUPFAM" id="SSF55729">
    <property type="entry name" value="Acyl-CoA N-acyltransferases (Nat)"/>
    <property type="match status" value="1"/>
</dbReference>
<dbReference type="Pfam" id="PF00583">
    <property type="entry name" value="Acetyltransf_1"/>
    <property type="match status" value="1"/>
</dbReference>
<dbReference type="Gene3D" id="3.40.630.30">
    <property type="match status" value="1"/>
</dbReference>
<dbReference type="InterPro" id="IPR036514">
    <property type="entry name" value="SGNH_hydro_sf"/>
</dbReference>
<dbReference type="PROSITE" id="PS51186">
    <property type="entry name" value="GNAT"/>
    <property type="match status" value="1"/>
</dbReference>
<proteinExistence type="predicted"/>
<dbReference type="GO" id="GO:0016746">
    <property type="term" value="F:acyltransferase activity"/>
    <property type="evidence" value="ECO:0007669"/>
    <property type="project" value="UniProtKB-KW"/>
</dbReference>
<dbReference type="Gene3D" id="2.60.120.260">
    <property type="entry name" value="Galactose-binding domain-like"/>
    <property type="match status" value="1"/>
</dbReference>
<dbReference type="InterPro" id="IPR000182">
    <property type="entry name" value="GNAT_dom"/>
</dbReference>
<keyword evidence="2" id="KW-0012">Acyltransferase</keyword>
<organism evidence="2 3">
    <name type="scientific">Olsenella absiana</name>
    <dbReference type="NCBI Taxonomy" id="3115222"/>
    <lineage>
        <taxon>Bacteria</taxon>
        <taxon>Bacillati</taxon>
        <taxon>Actinomycetota</taxon>
        <taxon>Coriobacteriia</taxon>
        <taxon>Coriobacteriales</taxon>
        <taxon>Atopobiaceae</taxon>
        <taxon>Olsenella</taxon>
    </lineage>
</organism>
<dbReference type="EMBL" id="JAZGJQ010000001">
    <property type="protein sequence ID" value="MEE6146662.1"/>
    <property type="molecule type" value="Genomic_DNA"/>
</dbReference>
<evidence type="ECO:0000313" key="2">
    <source>
        <dbReference type="EMBL" id="MEE6146662.1"/>
    </source>
</evidence>
<sequence length="638" mass="69066">MGIARMVLDARARASLIEASAVDFLHGCVGVTQGAGGWVRPERFTPAQMRMLGSCMAWRPGTYRRMARTTSGVRLRFRTDATEVALAVRLDPEPRETAAQLAVIDAGTGRLAHDGVSYDVDGRHVDPVLPAPLASGIDGVPASEGASLVVLRLEDEGEAPGPGMVPLPGFGRVREVTVWLPCLRGCEVSRVWLDGSAIEPVEGEGSLLVLGDSIPQGFFADDPARTWPALLAQRLGLDLVNQSIYGQVFQDGTCTGLGRCVSPEFVVVAFGTNYRFGPCAEARTRREVETYLAEVAREWPEVPTWVLTPIWHDELKTPVRRGSCYARVPSIIRDAARAHPEMRVADGERLVSHDGAHIAADADHPTPAGHEQLAGRLYVRMRADDLARLPPELRRRRALSLLEGAAPESFPMAELLRRGEGEVLFAEDGCLLVRAKNGDQMLFSPDRGLGRLVMGELCEPTLVDALGEGLEREVREVLGLDLVEPYHIVTYDGSEPIPVDAALASGIRPLGASFARDVVRHYSFARFLDEGRLASALEAGRFLGAFEGEELVGFVGEHEEGSIGMLEVFPGHRKAGWGAALEATKANAFLAAGQVPWTEVYPYNKGSVRLHRRLGFSVLDASLSAFVSRGPREPGEGA</sequence>
<dbReference type="Gene3D" id="3.40.50.1110">
    <property type="entry name" value="SGNH hydrolase"/>
    <property type="match status" value="1"/>
</dbReference>
<keyword evidence="2" id="KW-0808">Transferase</keyword>
<dbReference type="CDD" id="cd00229">
    <property type="entry name" value="SGNH_hydrolase"/>
    <property type="match status" value="1"/>
</dbReference>
<dbReference type="SUPFAM" id="SSF52266">
    <property type="entry name" value="SGNH hydrolase"/>
    <property type="match status" value="1"/>
</dbReference>